<evidence type="ECO:0000256" key="1">
    <source>
        <dbReference type="SAM" id="Phobius"/>
    </source>
</evidence>
<proteinExistence type="predicted"/>
<feature type="transmembrane region" description="Helical" evidence="1">
    <location>
        <begin position="6"/>
        <end position="30"/>
    </location>
</feature>
<evidence type="ECO:0000313" key="4">
    <source>
        <dbReference type="Proteomes" id="UP000698963"/>
    </source>
</evidence>
<feature type="transmembrane region" description="Helical" evidence="1">
    <location>
        <begin position="79"/>
        <end position="105"/>
    </location>
</feature>
<organism evidence="3 4">
    <name type="scientific">Mailhella massiliensis</name>
    <dbReference type="NCBI Taxonomy" id="1903261"/>
    <lineage>
        <taxon>Bacteria</taxon>
        <taxon>Pseudomonadati</taxon>
        <taxon>Thermodesulfobacteriota</taxon>
        <taxon>Desulfovibrionia</taxon>
        <taxon>Desulfovibrionales</taxon>
        <taxon>Desulfovibrionaceae</taxon>
        <taxon>Mailhella</taxon>
    </lineage>
</organism>
<dbReference type="InterPro" id="IPR005185">
    <property type="entry name" value="YccF"/>
</dbReference>
<keyword evidence="1" id="KW-0472">Membrane</keyword>
<dbReference type="InterPro" id="IPR052937">
    <property type="entry name" value="Inner_membrane_protein"/>
</dbReference>
<keyword evidence="1" id="KW-0812">Transmembrane</keyword>
<dbReference type="AlphaFoldDB" id="A0A921AX49"/>
<feature type="domain" description="Inner membrane component" evidence="2">
    <location>
        <begin position="4"/>
        <end position="53"/>
    </location>
</feature>
<dbReference type="GO" id="GO:0005886">
    <property type="term" value="C:plasma membrane"/>
    <property type="evidence" value="ECO:0007669"/>
    <property type="project" value="TreeGrafter"/>
</dbReference>
<comment type="caution">
    <text evidence="3">The sequence shown here is derived from an EMBL/GenBank/DDBJ whole genome shotgun (WGS) entry which is preliminary data.</text>
</comment>
<reference evidence="3" key="2">
    <citation type="submission" date="2021-09" db="EMBL/GenBank/DDBJ databases">
        <authorList>
            <person name="Gilroy R."/>
        </authorList>
    </citation>
    <scope>NUCLEOTIDE SEQUENCE</scope>
    <source>
        <strain evidence="3">ChiGjej2B2-19336</strain>
    </source>
</reference>
<accession>A0A921AX49</accession>
<gene>
    <name evidence="3" type="ORF">K8W16_07475</name>
</gene>
<dbReference type="Proteomes" id="UP000698963">
    <property type="component" value="Unassembled WGS sequence"/>
</dbReference>
<dbReference type="NCBIfam" id="NF008741">
    <property type="entry name" value="PRK11770.1-3"/>
    <property type="match status" value="1"/>
</dbReference>
<dbReference type="PANTHER" id="PTHR42903:SF1">
    <property type="entry name" value="INNER MEMBRANE PROTEIN YCCF"/>
    <property type="match status" value="1"/>
</dbReference>
<feature type="transmembrane region" description="Helical" evidence="1">
    <location>
        <begin position="37"/>
        <end position="54"/>
    </location>
</feature>
<feature type="domain" description="Inner membrane component" evidence="2">
    <location>
        <begin position="76"/>
        <end position="126"/>
    </location>
</feature>
<reference evidence="3" key="1">
    <citation type="journal article" date="2021" name="PeerJ">
        <title>Extensive microbial diversity within the chicken gut microbiome revealed by metagenomics and culture.</title>
        <authorList>
            <person name="Gilroy R."/>
            <person name="Ravi A."/>
            <person name="Getino M."/>
            <person name="Pursley I."/>
            <person name="Horton D.L."/>
            <person name="Alikhan N.F."/>
            <person name="Baker D."/>
            <person name="Gharbi K."/>
            <person name="Hall N."/>
            <person name="Watson M."/>
            <person name="Adriaenssens E.M."/>
            <person name="Foster-Nyarko E."/>
            <person name="Jarju S."/>
            <person name="Secka A."/>
            <person name="Antonio M."/>
            <person name="Oren A."/>
            <person name="Chaudhuri R.R."/>
            <person name="La Ragione R."/>
            <person name="Hildebrand F."/>
            <person name="Pallen M.J."/>
        </authorList>
    </citation>
    <scope>NUCLEOTIDE SEQUENCE</scope>
    <source>
        <strain evidence="3">ChiGjej2B2-19336</strain>
    </source>
</reference>
<dbReference type="InterPro" id="IPR031308">
    <property type="entry name" value="UCP028777"/>
</dbReference>
<keyword evidence="1" id="KW-1133">Transmembrane helix</keyword>
<protein>
    <submittedName>
        <fullName evidence="3">YccF domain-containing protein</fullName>
    </submittedName>
</protein>
<dbReference type="NCBIfam" id="NF008742">
    <property type="entry name" value="PRK11770.1-4"/>
    <property type="match status" value="1"/>
</dbReference>
<dbReference type="RefSeq" id="WP_304122523.1">
    <property type="nucleotide sequence ID" value="NZ_DYZA01000151.1"/>
</dbReference>
<evidence type="ECO:0000259" key="2">
    <source>
        <dbReference type="Pfam" id="PF03733"/>
    </source>
</evidence>
<dbReference type="Pfam" id="PF03733">
    <property type="entry name" value="YccF"/>
    <property type="match status" value="2"/>
</dbReference>
<name>A0A921AX49_9BACT</name>
<dbReference type="EMBL" id="DYZA01000151">
    <property type="protein sequence ID" value="HJD97469.1"/>
    <property type="molecule type" value="Genomic_DNA"/>
</dbReference>
<sequence>MSVIGNILWIIFGGWISALLWLLAGVLACVSIVGLPWGRACFVMAGFAFMPFGYESISREVLYGRGDIGTGAPGMVGNALWFIFAGLWIALGHAALAAGLALTIVGIPFAWQHIKLAELALFPIGKTVVPCEMAEEARRRRAAEELDRRRKP</sequence>
<dbReference type="PANTHER" id="PTHR42903">
    <property type="entry name" value="INNER MEMBRANE PROTEIN YCCF"/>
    <property type="match status" value="1"/>
</dbReference>
<dbReference type="PIRSF" id="PIRSF028777">
    <property type="entry name" value="UCP028777"/>
    <property type="match status" value="1"/>
</dbReference>
<evidence type="ECO:0000313" key="3">
    <source>
        <dbReference type="EMBL" id="HJD97469.1"/>
    </source>
</evidence>